<dbReference type="GO" id="GO:0043565">
    <property type="term" value="F:sequence-specific DNA binding"/>
    <property type="evidence" value="ECO:0007669"/>
    <property type="project" value="InterPro"/>
</dbReference>
<dbReference type="InterPro" id="IPR018060">
    <property type="entry name" value="HTH_AraC"/>
</dbReference>
<dbReference type="SUPFAM" id="SSF46689">
    <property type="entry name" value="Homeodomain-like"/>
    <property type="match status" value="1"/>
</dbReference>
<evidence type="ECO:0000256" key="1">
    <source>
        <dbReference type="ARBA" id="ARBA00023015"/>
    </source>
</evidence>
<dbReference type="PRINTS" id="PR00032">
    <property type="entry name" value="HTHARAC"/>
</dbReference>
<dbReference type="EMBL" id="CYHG01000005">
    <property type="protein sequence ID" value="CUB04124.1"/>
    <property type="molecule type" value="Genomic_DNA"/>
</dbReference>
<gene>
    <name evidence="5" type="ORF">Ga0061065_105220</name>
</gene>
<evidence type="ECO:0000313" key="6">
    <source>
        <dbReference type="Proteomes" id="UP000182769"/>
    </source>
</evidence>
<organism evidence="5 6">
    <name type="scientific">Marinomonas fungiae</name>
    <dbReference type="NCBI Taxonomy" id="1137284"/>
    <lineage>
        <taxon>Bacteria</taxon>
        <taxon>Pseudomonadati</taxon>
        <taxon>Pseudomonadota</taxon>
        <taxon>Gammaproteobacteria</taxon>
        <taxon>Oceanospirillales</taxon>
        <taxon>Oceanospirillaceae</taxon>
        <taxon>Marinomonas</taxon>
    </lineage>
</organism>
<dbReference type="InterPro" id="IPR009057">
    <property type="entry name" value="Homeodomain-like_sf"/>
</dbReference>
<dbReference type="PANTHER" id="PTHR43280:SF32">
    <property type="entry name" value="TRANSCRIPTIONAL REGULATORY PROTEIN"/>
    <property type="match status" value="1"/>
</dbReference>
<feature type="domain" description="HTH araC/xylS-type" evidence="4">
    <location>
        <begin position="178"/>
        <end position="276"/>
    </location>
</feature>
<dbReference type="SMART" id="SM00342">
    <property type="entry name" value="HTH_ARAC"/>
    <property type="match status" value="1"/>
</dbReference>
<keyword evidence="2 5" id="KW-0238">DNA-binding</keyword>
<accession>A0A0K6IM09</accession>
<protein>
    <submittedName>
        <fullName evidence="5">AraC-type DNA-binding domain and AraC-containing proteins</fullName>
    </submittedName>
</protein>
<dbReference type="Pfam" id="PF12833">
    <property type="entry name" value="HTH_18"/>
    <property type="match status" value="1"/>
</dbReference>
<reference evidence="6" key="1">
    <citation type="submission" date="2015-08" db="EMBL/GenBank/DDBJ databases">
        <authorList>
            <person name="Varghese N."/>
        </authorList>
    </citation>
    <scope>NUCLEOTIDE SEQUENCE [LARGE SCALE GENOMIC DNA]</scope>
    <source>
        <strain evidence="6">JCM 18476</strain>
    </source>
</reference>
<dbReference type="PROSITE" id="PS01124">
    <property type="entry name" value="HTH_ARAC_FAMILY_2"/>
    <property type="match status" value="1"/>
</dbReference>
<dbReference type="GO" id="GO:0003700">
    <property type="term" value="F:DNA-binding transcription factor activity"/>
    <property type="evidence" value="ECO:0007669"/>
    <property type="project" value="InterPro"/>
</dbReference>
<dbReference type="STRING" id="1137284.GCA_001418205_01988"/>
<dbReference type="PANTHER" id="PTHR43280">
    <property type="entry name" value="ARAC-FAMILY TRANSCRIPTIONAL REGULATOR"/>
    <property type="match status" value="1"/>
</dbReference>
<evidence type="ECO:0000259" key="4">
    <source>
        <dbReference type="PROSITE" id="PS01124"/>
    </source>
</evidence>
<proteinExistence type="predicted"/>
<evidence type="ECO:0000313" key="5">
    <source>
        <dbReference type="EMBL" id="CUB04124.1"/>
    </source>
</evidence>
<keyword evidence="3" id="KW-0804">Transcription</keyword>
<evidence type="ECO:0000256" key="3">
    <source>
        <dbReference type="ARBA" id="ARBA00023163"/>
    </source>
</evidence>
<dbReference type="AlphaFoldDB" id="A0A0K6IM09"/>
<keyword evidence="1" id="KW-0805">Transcription regulation</keyword>
<sequence length="296" mass="33900">MVEDIIGASVRFASYQAGLQSRSYSLSDSEMTGFYYLVLQQSGRSVIRSDSEEYVLLDASMAILNLGAGAKLDLTSGTQVRLIGFEETLRSMIIGSEVESTKLKQLLQQPTVLTVEQPLLEATMLPLFGLLEKEIWQEKNRSPMVISSLIRVLLIQAQRVLGESSNVSSDSNDERLVQQFQQLIEVAFKQRLPLSYYCEKLNMTYDRLHDVCRRSQAKTPKEMIDSRTLMEATYRLRKLPDTIQSISNELGFSDSSQFSHFFKKTMQQSPKQYRQLYRESQRNLSKEQGIDFSDWP</sequence>
<dbReference type="InterPro" id="IPR020449">
    <property type="entry name" value="Tscrpt_reg_AraC-type_HTH"/>
</dbReference>
<dbReference type="Gene3D" id="1.10.10.60">
    <property type="entry name" value="Homeodomain-like"/>
    <property type="match status" value="1"/>
</dbReference>
<keyword evidence="6" id="KW-1185">Reference proteome</keyword>
<dbReference type="Proteomes" id="UP000182769">
    <property type="component" value="Unassembled WGS sequence"/>
</dbReference>
<evidence type="ECO:0000256" key="2">
    <source>
        <dbReference type="ARBA" id="ARBA00023125"/>
    </source>
</evidence>
<name>A0A0K6IM09_9GAMM</name>